<dbReference type="PANTHER" id="PTHR35006:SF1">
    <property type="entry name" value="BLL2941 PROTEIN"/>
    <property type="match status" value="1"/>
</dbReference>
<dbReference type="InterPro" id="IPR029068">
    <property type="entry name" value="Glyas_Bleomycin-R_OHBP_Dase"/>
</dbReference>
<evidence type="ECO:0000259" key="2">
    <source>
        <dbReference type="PROSITE" id="PS51819"/>
    </source>
</evidence>
<protein>
    <submittedName>
        <fullName evidence="3">VOC family protein</fullName>
    </submittedName>
</protein>
<dbReference type="InterPro" id="IPR037523">
    <property type="entry name" value="VOC_core"/>
</dbReference>
<dbReference type="PROSITE" id="PS51819">
    <property type="entry name" value="VOC"/>
    <property type="match status" value="1"/>
</dbReference>
<name>A0AAN1RUE2_9BORD</name>
<evidence type="ECO:0000313" key="4">
    <source>
        <dbReference type="Proteomes" id="UP000282741"/>
    </source>
</evidence>
<evidence type="ECO:0000313" key="3">
    <source>
        <dbReference type="EMBL" id="AZW16010.1"/>
    </source>
</evidence>
<dbReference type="PANTHER" id="PTHR35006">
    <property type="entry name" value="GLYOXALASE FAMILY PROTEIN (AFU_ORTHOLOGUE AFUA_5G14830)"/>
    <property type="match status" value="1"/>
</dbReference>
<evidence type="ECO:0000256" key="1">
    <source>
        <dbReference type="SAM" id="MobiDB-lite"/>
    </source>
</evidence>
<feature type="region of interest" description="Disordered" evidence="1">
    <location>
        <begin position="184"/>
        <end position="211"/>
    </location>
</feature>
<proteinExistence type="predicted"/>
<dbReference type="Gene3D" id="3.10.180.10">
    <property type="entry name" value="2,3-Dihydroxybiphenyl 1,2-Dioxygenase, domain 1"/>
    <property type="match status" value="1"/>
</dbReference>
<dbReference type="AlphaFoldDB" id="A0AAN1RUE2"/>
<dbReference type="EMBL" id="CP024172">
    <property type="protein sequence ID" value="AZW16010.1"/>
    <property type="molecule type" value="Genomic_DNA"/>
</dbReference>
<dbReference type="SUPFAM" id="SSF54593">
    <property type="entry name" value="Glyoxalase/Bleomycin resistance protein/Dihydroxybiphenyl dioxygenase"/>
    <property type="match status" value="1"/>
</dbReference>
<feature type="domain" description="VOC" evidence="2">
    <location>
        <begin position="1"/>
        <end position="127"/>
    </location>
</feature>
<organism evidence="3 4">
    <name type="scientific">Bordetella hinzii</name>
    <dbReference type="NCBI Taxonomy" id="103855"/>
    <lineage>
        <taxon>Bacteria</taxon>
        <taxon>Pseudomonadati</taxon>
        <taxon>Pseudomonadota</taxon>
        <taxon>Betaproteobacteria</taxon>
        <taxon>Burkholderiales</taxon>
        <taxon>Alcaligenaceae</taxon>
        <taxon>Bordetella</taxon>
    </lineage>
</organism>
<dbReference type="Proteomes" id="UP000282741">
    <property type="component" value="Chromosome"/>
</dbReference>
<dbReference type="InterPro" id="IPR004360">
    <property type="entry name" value="Glyas_Fos-R_dOase_dom"/>
</dbReference>
<accession>A0AAN1RUE2</accession>
<reference evidence="4" key="1">
    <citation type="submission" date="2017-10" db="EMBL/GenBank/DDBJ databases">
        <title>Whole genome sequencing of various Bordetella species.</title>
        <authorList>
            <person name="Weigand M.R."/>
            <person name="Loparev V."/>
            <person name="Peng Y."/>
            <person name="Bowden K.E."/>
            <person name="Tondella M.L."/>
            <person name="Williams M.M."/>
        </authorList>
    </citation>
    <scope>NUCLEOTIDE SEQUENCE [LARGE SCALE GENOMIC DNA]</scope>
    <source>
        <strain evidence="4">H720</strain>
    </source>
</reference>
<dbReference type="CDD" id="cd07262">
    <property type="entry name" value="VOC_like"/>
    <property type="match status" value="1"/>
</dbReference>
<sequence>MFSHIVVGVSDFDRALRFYEPLFAVLGVSRRFCEPGVPWAGWHSGEGARPFFVIARPFDGAVHVAGNGQMTAFLAESREQVRQAHAAALRAGGACEGAPGLRPQYHADYYGAYFRDPDGNKLCVACHRRPPCHEGGALSWWQPLRARPSRKPMLMKISRSTARRALLAMAACASIAGCGADNPPRQTSIDYRSPPPSAGQARDGGDFSGRRLTIQSGEGERLILPWFIQDTQDWINRN</sequence>
<gene>
    <name evidence="3" type="ORF">CS347_04030</name>
</gene>
<dbReference type="Pfam" id="PF00903">
    <property type="entry name" value="Glyoxalase"/>
    <property type="match status" value="1"/>
</dbReference>